<feature type="binding site" evidence="11">
    <location>
        <position position="146"/>
    </location>
    <ligand>
        <name>Zn(2+)</name>
        <dbReference type="ChEBI" id="CHEBI:29105"/>
        <label>1</label>
    </ligand>
</feature>
<dbReference type="SMART" id="SM00271">
    <property type="entry name" value="DnaJ"/>
    <property type="match status" value="1"/>
</dbReference>
<dbReference type="HAMAP" id="MF_01152">
    <property type="entry name" value="DnaJ"/>
    <property type="match status" value="1"/>
</dbReference>
<feature type="binding site" evidence="11">
    <location>
        <position position="143"/>
    </location>
    <ligand>
        <name>Zn(2+)</name>
        <dbReference type="ChEBI" id="CHEBI:29105"/>
        <label>1</label>
    </ligand>
</feature>
<dbReference type="Pfam" id="PF01556">
    <property type="entry name" value="DnaJ_C"/>
    <property type="match status" value="1"/>
</dbReference>
<comment type="subcellular location">
    <subcellularLocation>
        <location evidence="11">Cytoplasm</location>
    </subcellularLocation>
</comment>
<proteinExistence type="inferred from homology"/>
<comment type="subunit">
    <text evidence="11">Homodimer.</text>
</comment>
<keyword evidence="1 11" id="KW-0963">Cytoplasm</keyword>
<gene>
    <name evidence="11" type="primary">dnaJ</name>
    <name evidence="15" type="ORF">CGSMWGv1500E_01623</name>
</gene>
<name>I4M2Y6_GARVA</name>
<dbReference type="Gene3D" id="2.10.230.10">
    <property type="entry name" value="Heat shock protein DnaJ, cysteine-rich domain"/>
    <property type="match status" value="1"/>
</dbReference>
<protein>
    <recommendedName>
        <fullName evidence="10 11">Chaperone protein DnaJ</fullName>
    </recommendedName>
</protein>
<organism evidence="15 16">
    <name type="scientific">Gardnerella vaginalis 1500E</name>
    <dbReference type="NCBI Taxonomy" id="698957"/>
    <lineage>
        <taxon>Bacteria</taxon>
        <taxon>Bacillati</taxon>
        <taxon>Actinomycetota</taxon>
        <taxon>Actinomycetes</taxon>
        <taxon>Bifidobacteriales</taxon>
        <taxon>Bifidobacteriaceae</taxon>
        <taxon>Gardnerella</taxon>
    </lineage>
</organism>
<dbReference type="InterPro" id="IPR001623">
    <property type="entry name" value="DnaJ_domain"/>
</dbReference>
<evidence type="ECO:0000256" key="4">
    <source>
        <dbReference type="ARBA" id="ARBA00022737"/>
    </source>
</evidence>
<dbReference type="Gene3D" id="2.60.260.20">
    <property type="entry name" value="Urease metallochaperone UreE, N-terminal domain"/>
    <property type="match status" value="2"/>
</dbReference>
<evidence type="ECO:0000256" key="8">
    <source>
        <dbReference type="ARBA" id="ARBA00023186"/>
    </source>
</evidence>
<evidence type="ECO:0000256" key="5">
    <source>
        <dbReference type="ARBA" id="ARBA00022771"/>
    </source>
</evidence>
<dbReference type="GO" id="GO:0031072">
    <property type="term" value="F:heat shock protein binding"/>
    <property type="evidence" value="ECO:0007669"/>
    <property type="project" value="InterPro"/>
</dbReference>
<dbReference type="GO" id="GO:0006260">
    <property type="term" value="P:DNA replication"/>
    <property type="evidence" value="ECO:0007669"/>
    <property type="project" value="UniProtKB-KW"/>
</dbReference>
<dbReference type="SUPFAM" id="SSF49493">
    <property type="entry name" value="HSP40/DnaJ peptide-binding domain"/>
    <property type="match status" value="2"/>
</dbReference>
<comment type="caution">
    <text evidence="15">The sequence shown here is derived from an EMBL/GenBank/DDBJ whole genome shotgun (WGS) entry which is preliminary data.</text>
</comment>
<dbReference type="PANTHER" id="PTHR43096:SF48">
    <property type="entry name" value="CHAPERONE PROTEIN DNAJ"/>
    <property type="match status" value="1"/>
</dbReference>
<dbReference type="Pfam" id="PF00684">
    <property type="entry name" value="DnaJ_CXXCXGXG"/>
    <property type="match status" value="1"/>
</dbReference>
<dbReference type="Gene3D" id="1.10.287.110">
    <property type="entry name" value="DnaJ domain"/>
    <property type="match status" value="1"/>
</dbReference>
<dbReference type="GO" id="GO:0051082">
    <property type="term" value="F:unfolded protein binding"/>
    <property type="evidence" value="ECO:0007669"/>
    <property type="project" value="UniProtKB-UniRule"/>
</dbReference>
<evidence type="ECO:0000256" key="11">
    <source>
        <dbReference type="HAMAP-Rule" id="MF_01152"/>
    </source>
</evidence>
<dbReference type="InterPro" id="IPR008971">
    <property type="entry name" value="HSP40/DnaJ_pept-bd"/>
</dbReference>
<accession>I4M2Y6</accession>
<dbReference type="Proteomes" id="UP000032875">
    <property type="component" value="Unassembled WGS sequence"/>
</dbReference>
<evidence type="ECO:0000313" key="15">
    <source>
        <dbReference type="EMBL" id="EIK83576.1"/>
    </source>
</evidence>
<feature type="binding site" evidence="11">
    <location>
        <position position="191"/>
    </location>
    <ligand>
        <name>Zn(2+)</name>
        <dbReference type="ChEBI" id="CHEBI:29105"/>
        <label>2</label>
    </ligand>
</feature>
<dbReference type="InterPro" id="IPR002939">
    <property type="entry name" value="DnaJ_C"/>
</dbReference>
<feature type="repeat" description="CXXCXGXG motif" evidence="11">
    <location>
        <begin position="202"/>
        <end position="209"/>
    </location>
</feature>
<feature type="repeat" description="CXXCXGXG motif" evidence="11">
    <location>
        <begin position="188"/>
        <end position="195"/>
    </location>
</feature>
<dbReference type="PRINTS" id="PR00625">
    <property type="entry name" value="JDOMAIN"/>
</dbReference>
<comment type="similarity">
    <text evidence="9 11">Belongs to the DnaJ family.</text>
</comment>
<evidence type="ECO:0000256" key="10">
    <source>
        <dbReference type="ARBA" id="ARBA00067609"/>
    </source>
</evidence>
<keyword evidence="7 11" id="KW-0346">Stress response</keyword>
<feature type="repeat" description="CXXCXGXG motif" evidence="11">
    <location>
        <begin position="162"/>
        <end position="169"/>
    </location>
</feature>
<dbReference type="InterPro" id="IPR036410">
    <property type="entry name" value="HSP_DnaJ_Cys-rich_dom_sf"/>
</dbReference>
<evidence type="ECO:0000256" key="7">
    <source>
        <dbReference type="ARBA" id="ARBA00023016"/>
    </source>
</evidence>
<dbReference type="InterPro" id="IPR036869">
    <property type="entry name" value="J_dom_sf"/>
</dbReference>
<dbReference type="AlphaFoldDB" id="I4M2Y6"/>
<keyword evidence="3 11" id="KW-0479">Metal-binding</keyword>
<dbReference type="Pfam" id="PF00226">
    <property type="entry name" value="DnaJ"/>
    <property type="match status" value="1"/>
</dbReference>
<dbReference type="CDD" id="cd10747">
    <property type="entry name" value="DnaJ_C"/>
    <property type="match status" value="1"/>
</dbReference>
<dbReference type="CDD" id="cd10719">
    <property type="entry name" value="DnaJ_zf"/>
    <property type="match status" value="1"/>
</dbReference>
<dbReference type="GO" id="GO:0042026">
    <property type="term" value="P:protein refolding"/>
    <property type="evidence" value="ECO:0007669"/>
    <property type="project" value="TreeGrafter"/>
</dbReference>
<evidence type="ECO:0000259" key="14">
    <source>
        <dbReference type="PROSITE" id="PS51188"/>
    </source>
</evidence>
<evidence type="ECO:0000256" key="12">
    <source>
        <dbReference type="PROSITE-ProRule" id="PRU00546"/>
    </source>
</evidence>
<dbReference type="InterPro" id="IPR012724">
    <property type="entry name" value="DnaJ"/>
</dbReference>
<dbReference type="PROSITE" id="PS50076">
    <property type="entry name" value="DNAJ_2"/>
    <property type="match status" value="1"/>
</dbReference>
<evidence type="ECO:0000259" key="13">
    <source>
        <dbReference type="PROSITE" id="PS50076"/>
    </source>
</evidence>
<dbReference type="CDD" id="cd06257">
    <property type="entry name" value="DnaJ"/>
    <property type="match status" value="1"/>
</dbReference>
<dbReference type="RefSeq" id="WP_004127226.1">
    <property type="nucleotide sequence ID" value="NZ_ADES01000005.1"/>
</dbReference>
<feature type="repeat" description="CXXCXGXG motif" evidence="11">
    <location>
        <begin position="143"/>
        <end position="150"/>
    </location>
</feature>
<comment type="domain">
    <text evidence="11">The J domain is necessary and sufficient to stimulate DnaK ATPase activity. Zinc center 1 plays an important role in the autonomous, DnaK-independent chaperone activity of DnaJ. Zinc center 2 is essential for interaction with DnaK and for DnaJ activity.</text>
</comment>
<feature type="binding site" evidence="11">
    <location>
        <position position="165"/>
    </location>
    <ligand>
        <name>Zn(2+)</name>
        <dbReference type="ChEBI" id="CHEBI:29105"/>
        <label>2</label>
    </ligand>
</feature>
<keyword evidence="4 11" id="KW-0677">Repeat</keyword>
<feature type="binding site" evidence="11">
    <location>
        <position position="162"/>
    </location>
    <ligand>
        <name>Zn(2+)</name>
        <dbReference type="ChEBI" id="CHEBI:29105"/>
        <label>2</label>
    </ligand>
</feature>
<sequence length="385" mass="41463">MTDYYKILGVDHNASDDEIRKAYRKMSRKYHPDIAGAEFEEKFKEVNAAYDVLSNPEKRRMVDMGVDPNDPSAGSAGASGAGFADMGMGDIFSQFFGGSFGTSQGPISRVQPGEDSLAEAKIDLKTAIFGGNVSVRITAFGVCQDCSGSGSADSANSAPEQCSQCHGTGFCQKVVRTMLGQMVSSMPCDKCEGHGTIIKNPCQNCRGRGRVRAVREVGVNVPAGIRDGSRLRLASQGSVGECGGPAGDLYVDIHIRADKQFTRNGDDLHCWITVPMSWAVLGHDVEIETFDGSQKLEIPAGCQSDDTVTLENLGVTKLRSKDRGNIIVHVLVQIPTKLSAEERSLISKFANLHDGDVKHVKQNSLDEQSGERKGFFSKLKEAFAG</sequence>
<evidence type="ECO:0000256" key="6">
    <source>
        <dbReference type="ARBA" id="ARBA00022833"/>
    </source>
</evidence>
<dbReference type="PROSITE" id="PS51188">
    <property type="entry name" value="ZF_CR"/>
    <property type="match status" value="1"/>
</dbReference>
<reference evidence="15 16" key="1">
    <citation type="journal article" date="2012" name="J. Bacteriol.">
        <title>Comparative Genomic Analyses of 17 Clinical Isolates of Gardnerella vaginalis Provide Evidence of Multiple Genetically Isolated Clades Consistent with Subspeciation into Genovars.</title>
        <authorList>
            <person name="Ahmed A."/>
            <person name="Earl J."/>
            <person name="Retchless A."/>
            <person name="Hillier S."/>
            <person name="Rabe L."/>
            <person name="Cherpes T."/>
            <person name="Powell E."/>
            <person name="Janto B."/>
            <person name="Eutsey R."/>
            <person name="Hiller N.L."/>
            <person name="Boissy R."/>
            <person name="Dahlgreen M."/>
            <person name="Hall B."/>
            <person name="Costerton J."/>
            <person name="Post J.C."/>
            <person name="Hu F."/>
            <person name="Ehrlich G."/>
        </authorList>
    </citation>
    <scope>NUCLEOTIDE SEQUENCE [LARGE SCALE GENOMIC DNA]</scope>
    <source>
        <strain evidence="15 16">1500E</strain>
    </source>
</reference>
<keyword evidence="5 11" id="KW-0863">Zinc-finger</keyword>
<evidence type="ECO:0000256" key="9">
    <source>
        <dbReference type="ARBA" id="ARBA00061004"/>
    </source>
</evidence>
<dbReference type="GO" id="GO:0005524">
    <property type="term" value="F:ATP binding"/>
    <property type="evidence" value="ECO:0007669"/>
    <property type="project" value="InterPro"/>
</dbReference>
<dbReference type="SUPFAM" id="SSF46565">
    <property type="entry name" value="Chaperone J-domain"/>
    <property type="match status" value="1"/>
</dbReference>
<keyword evidence="2 11" id="KW-0235">DNA replication</keyword>
<evidence type="ECO:0000256" key="1">
    <source>
        <dbReference type="ARBA" id="ARBA00022490"/>
    </source>
</evidence>
<dbReference type="SUPFAM" id="SSF57938">
    <property type="entry name" value="DnaJ/Hsp40 cysteine-rich domain"/>
    <property type="match status" value="1"/>
</dbReference>
<feature type="domain" description="J" evidence="13">
    <location>
        <begin position="3"/>
        <end position="66"/>
    </location>
</feature>
<dbReference type="FunFam" id="2.10.230.10:FF:000002">
    <property type="entry name" value="Molecular chaperone DnaJ"/>
    <property type="match status" value="1"/>
</dbReference>
<keyword evidence="6 11" id="KW-0862">Zinc</keyword>
<evidence type="ECO:0000256" key="2">
    <source>
        <dbReference type="ARBA" id="ARBA00022705"/>
    </source>
</evidence>
<evidence type="ECO:0000256" key="3">
    <source>
        <dbReference type="ARBA" id="ARBA00022723"/>
    </source>
</evidence>
<dbReference type="PATRIC" id="fig|698957.3.peg.319"/>
<dbReference type="GO" id="GO:0009408">
    <property type="term" value="P:response to heat"/>
    <property type="evidence" value="ECO:0007669"/>
    <property type="project" value="InterPro"/>
</dbReference>
<dbReference type="FunFam" id="2.60.260.20:FF:000005">
    <property type="entry name" value="Chaperone protein dnaJ 1, mitochondrial"/>
    <property type="match status" value="1"/>
</dbReference>
<feature type="binding site" evidence="11">
    <location>
        <position position="188"/>
    </location>
    <ligand>
        <name>Zn(2+)</name>
        <dbReference type="ChEBI" id="CHEBI:29105"/>
        <label>2</label>
    </ligand>
</feature>
<dbReference type="NCBIfam" id="NF008035">
    <property type="entry name" value="PRK10767.1"/>
    <property type="match status" value="1"/>
</dbReference>
<dbReference type="PANTHER" id="PTHR43096">
    <property type="entry name" value="DNAJ HOMOLOG 1, MITOCHONDRIAL-RELATED"/>
    <property type="match status" value="1"/>
</dbReference>
<comment type="function">
    <text evidence="11">Participates actively in the response to hyperosmotic and heat shock by preventing the aggregation of stress-denatured proteins and by disaggregating proteins, also in an autonomous, DnaK-independent fashion. Unfolded proteins bind initially to DnaJ; upon interaction with the DnaJ-bound protein, DnaK hydrolyzes its bound ATP, resulting in the formation of a stable complex. GrpE releases ADP from DnaK; ATP binding to DnaK triggers the release of the substrate protein, thus completing the reaction cycle. Several rounds of ATP-dependent interactions between DnaJ, DnaK and GrpE are required for fully efficient folding. Also involved, together with DnaK and GrpE, in the DNA replication of plasmids through activation of initiation proteins.</text>
</comment>
<keyword evidence="8 11" id="KW-0143">Chaperone</keyword>
<comment type="cofactor">
    <cofactor evidence="11">
        <name>Zn(2+)</name>
        <dbReference type="ChEBI" id="CHEBI:29105"/>
    </cofactor>
    <text evidence="11">Binds 2 Zn(2+) ions per monomer.</text>
</comment>
<dbReference type="GO" id="GO:0008270">
    <property type="term" value="F:zinc ion binding"/>
    <property type="evidence" value="ECO:0007669"/>
    <property type="project" value="UniProtKB-UniRule"/>
</dbReference>
<dbReference type="InterPro" id="IPR001305">
    <property type="entry name" value="HSP_DnaJ_Cys-rich_dom"/>
</dbReference>
<feature type="binding site" evidence="11">
    <location>
        <position position="202"/>
    </location>
    <ligand>
        <name>Zn(2+)</name>
        <dbReference type="ChEBI" id="CHEBI:29105"/>
        <label>1</label>
    </ligand>
</feature>
<feature type="binding site" evidence="11">
    <location>
        <position position="205"/>
    </location>
    <ligand>
        <name>Zn(2+)</name>
        <dbReference type="ChEBI" id="CHEBI:29105"/>
        <label>1</label>
    </ligand>
</feature>
<evidence type="ECO:0000313" key="16">
    <source>
        <dbReference type="Proteomes" id="UP000032875"/>
    </source>
</evidence>
<dbReference type="GO" id="GO:0005737">
    <property type="term" value="C:cytoplasm"/>
    <property type="evidence" value="ECO:0007669"/>
    <property type="project" value="UniProtKB-SubCell"/>
</dbReference>
<feature type="zinc finger region" description="CR-type" evidence="12">
    <location>
        <begin position="130"/>
        <end position="214"/>
    </location>
</feature>
<dbReference type="EMBL" id="ADES01000005">
    <property type="protein sequence ID" value="EIK83576.1"/>
    <property type="molecule type" value="Genomic_DNA"/>
</dbReference>
<feature type="domain" description="CR-type" evidence="14">
    <location>
        <begin position="130"/>
        <end position="214"/>
    </location>
</feature>